<organism evidence="2">
    <name type="scientific">hydrothermal vent metagenome</name>
    <dbReference type="NCBI Taxonomy" id="652676"/>
    <lineage>
        <taxon>unclassified sequences</taxon>
        <taxon>metagenomes</taxon>
        <taxon>ecological metagenomes</taxon>
    </lineage>
</organism>
<keyword evidence="1" id="KW-1133">Transmembrane helix</keyword>
<sequence length="167" mass="19028">MPTPLKKRPLFLKCIIVHRFSAGTLEVILGFWILKYLDSNIDGLVINMFKYMGFDLANQYVQYLIDRASLLGNTTIIAVSLMLLSSSLLSYVEGYGLLMRRSWGEWCSVISTASFIPFEIYGMMLGGVTSVKIGILIFNLLVIWYLISHKELFSKKSKRITNDDCCF</sequence>
<dbReference type="Pfam" id="PF09900">
    <property type="entry name" value="DUF2127"/>
    <property type="match status" value="1"/>
</dbReference>
<dbReference type="InterPro" id="IPR021125">
    <property type="entry name" value="DUF2127"/>
</dbReference>
<name>A0A3B0R979_9ZZZZ</name>
<feature type="transmembrane region" description="Helical" evidence="1">
    <location>
        <begin position="130"/>
        <end position="147"/>
    </location>
</feature>
<keyword evidence="1" id="KW-0472">Membrane</keyword>
<dbReference type="EMBL" id="UOEA01000067">
    <property type="protein sequence ID" value="VAV84448.1"/>
    <property type="molecule type" value="Genomic_DNA"/>
</dbReference>
<feature type="transmembrane region" description="Helical" evidence="1">
    <location>
        <begin position="70"/>
        <end position="91"/>
    </location>
</feature>
<evidence type="ECO:0000313" key="2">
    <source>
        <dbReference type="EMBL" id="VAV84448.1"/>
    </source>
</evidence>
<evidence type="ECO:0000256" key="1">
    <source>
        <dbReference type="SAM" id="Phobius"/>
    </source>
</evidence>
<keyword evidence="1" id="KW-0812">Transmembrane</keyword>
<evidence type="ECO:0008006" key="3">
    <source>
        <dbReference type="Google" id="ProtNLM"/>
    </source>
</evidence>
<feature type="transmembrane region" description="Helical" evidence="1">
    <location>
        <begin position="12"/>
        <end position="34"/>
    </location>
</feature>
<dbReference type="AlphaFoldDB" id="A0A3B0R979"/>
<protein>
    <recommendedName>
        <fullName evidence="3">DUF2127 domain-containing protein</fullName>
    </recommendedName>
</protein>
<gene>
    <name evidence="2" type="ORF">MNBD_DELTA01-1085</name>
</gene>
<reference evidence="2" key="1">
    <citation type="submission" date="2018-06" db="EMBL/GenBank/DDBJ databases">
        <authorList>
            <person name="Zhirakovskaya E."/>
        </authorList>
    </citation>
    <scope>NUCLEOTIDE SEQUENCE</scope>
</reference>
<accession>A0A3B0R979</accession>
<proteinExistence type="predicted"/>